<comment type="caution">
    <text evidence="2">The sequence shown here is derived from an EMBL/GenBank/DDBJ whole genome shotgun (WGS) entry which is preliminary data.</text>
</comment>
<sequence length="168" mass="19005">MYAWIAGRIGWGMEPYKKPEKGNLANVTQRLVQHILGMSFEERRDLLLRLESADVEKQKDKRKGPRIPYLAEVDFVVDERVYKGMILDISEDGARIAACDIPPAGAEVRMAFPLPGSRKAHVRMAGLVVRDADRDFGVAFNRGLNPDLRRYDVRILGCPDLKQNLPES</sequence>
<dbReference type="AlphaFoldDB" id="A0A562RHR1"/>
<evidence type="ECO:0000313" key="2">
    <source>
        <dbReference type="EMBL" id="TWI68578.1"/>
    </source>
</evidence>
<dbReference type="Proteomes" id="UP000318307">
    <property type="component" value="Unassembled WGS sequence"/>
</dbReference>
<keyword evidence="3" id="KW-1185">Reference proteome</keyword>
<proteinExistence type="predicted"/>
<evidence type="ECO:0000259" key="1">
    <source>
        <dbReference type="Pfam" id="PF07238"/>
    </source>
</evidence>
<gene>
    <name evidence="2" type="ORF">LZ24_02551</name>
</gene>
<organism evidence="2 3">
    <name type="scientific">Desulfobotulus alkaliphilus</name>
    <dbReference type="NCBI Taxonomy" id="622671"/>
    <lineage>
        <taxon>Bacteria</taxon>
        <taxon>Pseudomonadati</taxon>
        <taxon>Thermodesulfobacteriota</taxon>
        <taxon>Desulfobacteria</taxon>
        <taxon>Desulfobacterales</taxon>
        <taxon>Desulfobacteraceae</taxon>
        <taxon>Desulfobotulus</taxon>
    </lineage>
</organism>
<dbReference type="GO" id="GO:0035438">
    <property type="term" value="F:cyclic-di-GMP binding"/>
    <property type="evidence" value="ECO:0007669"/>
    <property type="project" value="InterPro"/>
</dbReference>
<name>A0A562RHR1_9BACT</name>
<dbReference type="Gene3D" id="2.40.10.220">
    <property type="entry name" value="predicted glycosyltransferase like domains"/>
    <property type="match status" value="1"/>
</dbReference>
<dbReference type="SUPFAM" id="SSF141371">
    <property type="entry name" value="PilZ domain-like"/>
    <property type="match status" value="1"/>
</dbReference>
<dbReference type="OrthoDB" id="5381600at2"/>
<dbReference type="Pfam" id="PF07238">
    <property type="entry name" value="PilZ"/>
    <property type="match status" value="1"/>
</dbReference>
<feature type="domain" description="PilZ" evidence="1">
    <location>
        <begin position="60"/>
        <end position="151"/>
    </location>
</feature>
<evidence type="ECO:0000313" key="3">
    <source>
        <dbReference type="Proteomes" id="UP000318307"/>
    </source>
</evidence>
<accession>A0A562RHR1</accession>
<dbReference type="EMBL" id="VLLC01000021">
    <property type="protein sequence ID" value="TWI68578.1"/>
    <property type="molecule type" value="Genomic_DNA"/>
</dbReference>
<protein>
    <submittedName>
        <fullName evidence="2">PilZ domain-containing protein</fullName>
    </submittedName>
</protein>
<dbReference type="InterPro" id="IPR009875">
    <property type="entry name" value="PilZ_domain"/>
</dbReference>
<reference evidence="2 3" key="1">
    <citation type="submission" date="2019-07" db="EMBL/GenBank/DDBJ databases">
        <title>Genome sequencing of 100 strains of the haloalkaliphilic chemolithoautotrophic sulfur-oxidizing bacterium Thioalkalivibrio.</title>
        <authorList>
            <person name="Muyzer G."/>
        </authorList>
    </citation>
    <scope>NUCLEOTIDE SEQUENCE [LARGE SCALE GENOMIC DNA]</scope>
    <source>
        <strain evidence="2 3">ASO4-4</strain>
    </source>
</reference>